<name>E6LCF6_ENTI1</name>
<feature type="region of interest" description="Disordered" evidence="1">
    <location>
        <begin position="31"/>
        <end position="68"/>
    </location>
</feature>
<evidence type="ECO:0000256" key="2">
    <source>
        <dbReference type="SAM" id="SignalP"/>
    </source>
</evidence>
<dbReference type="PATRIC" id="fig|888064.11.peg.655"/>
<dbReference type="HOGENOM" id="CLU_077106_0_0_9"/>
<evidence type="ECO:0000256" key="1">
    <source>
        <dbReference type="SAM" id="MobiDB-lite"/>
    </source>
</evidence>
<dbReference type="AlphaFoldDB" id="E6LCF6"/>
<evidence type="ECO:0008006" key="5">
    <source>
        <dbReference type="Google" id="ProtNLM"/>
    </source>
</evidence>
<dbReference type="RefSeq" id="WP_007207067.1">
    <property type="nucleotide sequence ID" value="NZ_GL622241.1"/>
</dbReference>
<sequence>MKKSLLYGVVLVSLGLMSGCTNSATTTTTVQSGQSTTETTQLAGTTSSTTQSSTTLESTTQQTTSSEHTAQINPAQALQAAFPNEQTPTAAVNHTQTMNIAVADEGSRFSVLYYDMAQPLVLNSKELNAQQPIAHFEKVQYASAEQAKAAVNQLNGQDGAMGVDLGYGITGYQQGAAGSTYLSWSEGKWSLYVQASNSEGQDPVPTAKEVVAFLEKNYLPAPNTAGQIAIHLNATGYQANQITWQDNTIVYTVSNNDAIAALKMAVSMAK</sequence>
<gene>
    <name evidence="3" type="ORF">HMPREF9088_0046</name>
</gene>
<evidence type="ECO:0000313" key="4">
    <source>
        <dbReference type="Proteomes" id="UP000010296"/>
    </source>
</evidence>
<reference evidence="3 4" key="1">
    <citation type="submission" date="2010-12" db="EMBL/GenBank/DDBJ databases">
        <authorList>
            <person name="Muzny D."/>
            <person name="Qin X."/>
            <person name="Deng J."/>
            <person name="Jiang H."/>
            <person name="Liu Y."/>
            <person name="Qu J."/>
            <person name="Song X.-Z."/>
            <person name="Zhang L."/>
            <person name="Thornton R."/>
            <person name="Coyle M."/>
            <person name="Francisco L."/>
            <person name="Jackson L."/>
            <person name="Javaid M."/>
            <person name="Korchina V."/>
            <person name="Kovar C."/>
            <person name="Mata R."/>
            <person name="Mathew T."/>
            <person name="Ngo R."/>
            <person name="Nguyen L."/>
            <person name="Nguyen N."/>
            <person name="Okwuonu G."/>
            <person name="Ongeri F."/>
            <person name="Pham C."/>
            <person name="Simmons D."/>
            <person name="Wilczek-Boney K."/>
            <person name="Hale W."/>
            <person name="Jakkamsetti A."/>
            <person name="Pham P."/>
            <person name="Ruth R."/>
            <person name="San Lucas F."/>
            <person name="Warren J."/>
            <person name="Zhang J."/>
            <person name="Zhao Z."/>
            <person name="Zhou C."/>
            <person name="Zhu D."/>
            <person name="Lee S."/>
            <person name="Bess C."/>
            <person name="Blankenburg K."/>
            <person name="Forbes L."/>
            <person name="Fu Q."/>
            <person name="Gubbala S."/>
            <person name="Hirani K."/>
            <person name="Jayaseelan J.C."/>
            <person name="Lara F."/>
            <person name="Munidasa M."/>
            <person name="Palculict T."/>
            <person name="Patil S."/>
            <person name="Pu L.-L."/>
            <person name="Saada N."/>
            <person name="Tang L."/>
            <person name="Weissenberger G."/>
            <person name="Zhu Y."/>
            <person name="Hemphill L."/>
            <person name="Shang Y."/>
            <person name="Youmans B."/>
            <person name="Ayvaz T."/>
            <person name="Ross M."/>
            <person name="Santibanez J."/>
            <person name="Aqrawi P."/>
            <person name="Gross S."/>
            <person name="Joshi V."/>
            <person name="Fowler G."/>
            <person name="Nazareth L."/>
            <person name="Reid J."/>
            <person name="Worley K."/>
            <person name="Petrosino J."/>
            <person name="Highlander S."/>
            <person name="Gibbs R."/>
        </authorList>
    </citation>
    <scope>NUCLEOTIDE SEQUENCE [LARGE SCALE GENOMIC DNA]</scope>
    <source>
        <strain evidence="4">DSM 15952 / CCUG 50447 / LMG 22039 / TP 1.5</strain>
    </source>
</reference>
<keyword evidence="2" id="KW-0732">Signal</keyword>
<protein>
    <recommendedName>
        <fullName evidence="5">Lipoprotein</fullName>
    </recommendedName>
</protein>
<dbReference type="STRING" id="888064.HMPREF9088_0046"/>
<dbReference type="OrthoDB" id="2138638at2"/>
<accession>E6LCF6</accession>
<comment type="caution">
    <text evidence="3">The sequence shown here is derived from an EMBL/GenBank/DDBJ whole genome shotgun (WGS) entry which is preliminary data.</text>
</comment>
<evidence type="ECO:0000313" key="3">
    <source>
        <dbReference type="EMBL" id="EFU75134.1"/>
    </source>
</evidence>
<dbReference type="Proteomes" id="UP000010296">
    <property type="component" value="Unassembled WGS sequence"/>
</dbReference>
<feature type="signal peptide" evidence="2">
    <location>
        <begin position="1"/>
        <end position="23"/>
    </location>
</feature>
<keyword evidence="4" id="KW-1185">Reference proteome</keyword>
<dbReference type="eggNOG" id="ENOG5032QT1">
    <property type="taxonomic scope" value="Bacteria"/>
</dbReference>
<dbReference type="PROSITE" id="PS51257">
    <property type="entry name" value="PROKAR_LIPOPROTEIN"/>
    <property type="match status" value="1"/>
</dbReference>
<dbReference type="EMBL" id="AEPV01000002">
    <property type="protein sequence ID" value="EFU75134.1"/>
    <property type="molecule type" value="Genomic_DNA"/>
</dbReference>
<proteinExistence type="predicted"/>
<feature type="chain" id="PRO_5039330721" description="Lipoprotein" evidence="2">
    <location>
        <begin position="24"/>
        <end position="270"/>
    </location>
</feature>
<organism evidence="3 4">
    <name type="scientific">Enterococcus italicus (strain DSM 15952 / CCUG 50447 / LMG 22039 / TP 1.5)</name>
    <dbReference type="NCBI Taxonomy" id="888064"/>
    <lineage>
        <taxon>Bacteria</taxon>
        <taxon>Bacillati</taxon>
        <taxon>Bacillota</taxon>
        <taxon>Bacilli</taxon>
        <taxon>Lactobacillales</taxon>
        <taxon>Enterococcaceae</taxon>
        <taxon>Enterococcus</taxon>
    </lineage>
</organism>